<dbReference type="EMBL" id="JARRAG010000002">
    <property type="protein sequence ID" value="MDG3006101.1"/>
    <property type="molecule type" value="Genomic_DNA"/>
</dbReference>
<dbReference type="Gene3D" id="2.40.420.20">
    <property type="match status" value="1"/>
</dbReference>
<name>A0ABT6FF30_9BACT</name>
<dbReference type="RefSeq" id="WP_277862403.1">
    <property type="nucleotide sequence ID" value="NZ_JARRAG010000002.1"/>
</dbReference>
<evidence type="ECO:0000313" key="6">
    <source>
        <dbReference type="Proteomes" id="UP001216907"/>
    </source>
</evidence>
<evidence type="ECO:0000259" key="4">
    <source>
        <dbReference type="Pfam" id="PF25954"/>
    </source>
</evidence>
<dbReference type="Proteomes" id="UP001216907">
    <property type="component" value="Unassembled WGS sequence"/>
</dbReference>
<gene>
    <name evidence="5" type="ORF">PZE19_20195</name>
</gene>
<feature type="coiled-coil region" evidence="3">
    <location>
        <begin position="128"/>
        <end position="176"/>
    </location>
</feature>
<dbReference type="Gene3D" id="6.10.140.1990">
    <property type="match status" value="1"/>
</dbReference>
<dbReference type="SUPFAM" id="SSF111369">
    <property type="entry name" value="HlyD-like secretion proteins"/>
    <property type="match status" value="2"/>
</dbReference>
<dbReference type="Gene3D" id="2.40.50.100">
    <property type="match status" value="1"/>
</dbReference>
<dbReference type="InterPro" id="IPR030190">
    <property type="entry name" value="MacA_alpha-hairpin_sf"/>
</dbReference>
<comment type="caution">
    <text evidence="5">The sequence shown here is derived from an EMBL/GenBank/DDBJ whole genome shotgun (WGS) entry which is preliminary data.</text>
</comment>
<evidence type="ECO:0000256" key="1">
    <source>
        <dbReference type="ARBA" id="ARBA00009477"/>
    </source>
</evidence>
<keyword evidence="6" id="KW-1185">Reference proteome</keyword>
<dbReference type="Gene3D" id="2.40.30.170">
    <property type="match status" value="1"/>
</dbReference>
<feature type="domain" description="CusB-like beta-barrel" evidence="4">
    <location>
        <begin position="297"/>
        <end position="367"/>
    </location>
</feature>
<evidence type="ECO:0000256" key="2">
    <source>
        <dbReference type="ARBA" id="ARBA00023054"/>
    </source>
</evidence>
<evidence type="ECO:0000256" key="3">
    <source>
        <dbReference type="SAM" id="Coils"/>
    </source>
</evidence>
<dbReference type="InterPro" id="IPR006143">
    <property type="entry name" value="RND_pump_MFP"/>
</dbReference>
<accession>A0ABT6FF30</accession>
<sequence>MSIPASPSGRRRAALFAAAGALLVGPPGCSRREATAPNAGPKRPDAVDAQTIRVQRRDIQMQVIQPGTIQAFEATPIYARINGYVDKYSVNIGDRVKLGDVLLTMWIPDLVETVNQKIAAVDRAQVQIRVTESALRSAQATLENAEAHITSSRAVVKRSQAAYSRWESEYNRLNQLVANQVLNSQVRDETYRQFEEAAATRDESDAMVNEAIASRDKAKADLERAKVDVEAAKADLAVAEADRRQAQVLVDYGRIKASYDGVITQRNVSPGDYLQAGGGTGGRPLFVLEQTDPVRVFVGVPELAASFIKDGDTALVRIQAIAGAMRSGKIVRSAFSLNPSSRTLQTEIDIPNQDGHLRPGMYVTVVVTIDRKQVLSVPSGALIHTGGQNYALDMSINEKVVRIPVLIGPSSDQYTEILRKRPPGAPPEGWVPLDGEEQVVVDATQSGMDKAAGPN</sequence>
<reference evidence="5 6" key="1">
    <citation type="submission" date="2023-03" db="EMBL/GenBank/DDBJ databases">
        <title>Paludisphaera mucosa sp. nov. a novel planctomycete from northern fen.</title>
        <authorList>
            <person name="Ivanova A."/>
        </authorList>
    </citation>
    <scope>NUCLEOTIDE SEQUENCE [LARGE SCALE GENOMIC DNA]</scope>
    <source>
        <strain evidence="5 6">Pla2</strain>
    </source>
</reference>
<dbReference type="InterPro" id="IPR058792">
    <property type="entry name" value="Beta-barrel_RND_2"/>
</dbReference>
<dbReference type="Pfam" id="PF25954">
    <property type="entry name" value="Beta-barrel_RND_2"/>
    <property type="match status" value="1"/>
</dbReference>
<evidence type="ECO:0000313" key="5">
    <source>
        <dbReference type="EMBL" id="MDG3006101.1"/>
    </source>
</evidence>
<keyword evidence="2 3" id="KW-0175">Coiled coil</keyword>
<organism evidence="5 6">
    <name type="scientific">Paludisphaera mucosa</name>
    <dbReference type="NCBI Taxonomy" id="3030827"/>
    <lineage>
        <taxon>Bacteria</taxon>
        <taxon>Pseudomonadati</taxon>
        <taxon>Planctomycetota</taxon>
        <taxon>Planctomycetia</taxon>
        <taxon>Isosphaerales</taxon>
        <taxon>Isosphaeraceae</taxon>
        <taxon>Paludisphaera</taxon>
    </lineage>
</organism>
<feature type="coiled-coil region" evidence="3">
    <location>
        <begin position="208"/>
        <end position="249"/>
    </location>
</feature>
<dbReference type="NCBIfam" id="TIGR01730">
    <property type="entry name" value="RND_mfp"/>
    <property type="match status" value="1"/>
</dbReference>
<dbReference type="PANTHER" id="PTHR30469:SF37">
    <property type="entry name" value="RAGD PROTEIN"/>
    <property type="match status" value="1"/>
</dbReference>
<comment type="similarity">
    <text evidence="1">Belongs to the membrane fusion protein (MFP) (TC 8.A.1) family.</text>
</comment>
<proteinExistence type="inferred from homology"/>
<dbReference type="PANTHER" id="PTHR30469">
    <property type="entry name" value="MULTIDRUG RESISTANCE PROTEIN MDTA"/>
    <property type="match status" value="1"/>
</dbReference>
<protein>
    <submittedName>
        <fullName evidence="5">Efflux RND transporter periplasmic adaptor subunit</fullName>
    </submittedName>
</protein>